<comment type="caution">
    <text evidence="1">The sequence shown here is derived from an EMBL/GenBank/DDBJ whole genome shotgun (WGS) entry which is preliminary data.</text>
</comment>
<accession>A0AAV4FV11</accession>
<name>A0AAV4FV11_9GAST</name>
<gene>
    <name evidence="1" type="ORF">ElyMa_002229000</name>
</gene>
<feature type="non-terminal residue" evidence="1">
    <location>
        <position position="58"/>
    </location>
</feature>
<evidence type="ECO:0000313" key="1">
    <source>
        <dbReference type="EMBL" id="GFR77069.1"/>
    </source>
</evidence>
<organism evidence="1 2">
    <name type="scientific">Elysia marginata</name>
    <dbReference type="NCBI Taxonomy" id="1093978"/>
    <lineage>
        <taxon>Eukaryota</taxon>
        <taxon>Metazoa</taxon>
        <taxon>Spiralia</taxon>
        <taxon>Lophotrochozoa</taxon>
        <taxon>Mollusca</taxon>
        <taxon>Gastropoda</taxon>
        <taxon>Heterobranchia</taxon>
        <taxon>Euthyneura</taxon>
        <taxon>Panpulmonata</taxon>
        <taxon>Sacoglossa</taxon>
        <taxon>Placobranchoidea</taxon>
        <taxon>Plakobranchidae</taxon>
        <taxon>Elysia</taxon>
    </lineage>
</organism>
<keyword evidence="2" id="KW-1185">Reference proteome</keyword>
<dbReference type="AlphaFoldDB" id="A0AAV4FV11"/>
<proteinExistence type="predicted"/>
<evidence type="ECO:0000313" key="2">
    <source>
        <dbReference type="Proteomes" id="UP000762676"/>
    </source>
</evidence>
<reference evidence="1 2" key="1">
    <citation type="journal article" date="2021" name="Elife">
        <title>Chloroplast acquisition without the gene transfer in kleptoplastic sea slugs, Plakobranchus ocellatus.</title>
        <authorList>
            <person name="Maeda T."/>
            <person name="Takahashi S."/>
            <person name="Yoshida T."/>
            <person name="Shimamura S."/>
            <person name="Takaki Y."/>
            <person name="Nagai Y."/>
            <person name="Toyoda A."/>
            <person name="Suzuki Y."/>
            <person name="Arimoto A."/>
            <person name="Ishii H."/>
            <person name="Satoh N."/>
            <person name="Nishiyama T."/>
            <person name="Hasebe M."/>
            <person name="Maruyama T."/>
            <person name="Minagawa J."/>
            <person name="Obokata J."/>
            <person name="Shigenobu S."/>
        </authorList>
    </citation>
    <scope>NUCLEOTIDE SEQUENCE [LARGE SCALE GENOMIC DNA]</scope>
</reference>
<dbReference type="EMBL" id="BMAT01004617">
    <property type="protein sequence ID" value="GFR77069.1"/>
    <property type="molecule type" value="Genomic_DNA"/>
</dbReference>
<sequence>MSFQKMRMFLVTVTAIPQKEGMDIPRFMQRLGSMLTHYSSATRVLYKFKVTGESRILS</sequence>
<protein>
    <submittedName>
        <fullName evidence="1">Uncharacterized protein</fullName>
    </submittedName>
</protein>
<dbReference type="Proteomes" id="UP000762676">
    <property type="component" value="Unassembled WGS sequence"/>
</dbReference>